<name>A0A7J5C1X3_9MICO</name>
<dbReference type="AlphaFoldDB" id="A0A7J5C1X3"/>
<dbReference type="Pfam" id="PF04073">
    <property type="entry name" value="tRNA_edit"/>
    <property type="match status" value="1"/>
</dbReference>
<protein>
    <recommendedName>
        <fullName evidence="1">YbaK/aminoacyl-tRNA synthetase-associated domain-containing protein</fullName>
    </recommendedName>
</protein>
<dbReference type="Proteomes" id="UP000467240">
    <property type="component" value="Unassembled WGS sequence"/>
</dbReference>
<reference evidence="2 3" key="1">
    <citation type="submission" date="2019-09" db="EMBL/GenBank/DDBJ databases">
        <title>Phylogeny of genus Pseudoclavibacter and closely related genus.</title>
        <authorList>
            <person name="Li Y."/>
        </authorList>
    </citation>
    <scope>NUCLEOTIDE SEQUENCE [LARGE SCALE GENOMIC DNA]</scope>
    <source>
        <strain evidence="2 3">DSM 23821</strain>
    </source>
</reference>
<sequence length="198" mass="20457">MRIGADVDRPANDRRGGPVSTLELTTALQRPDLLAPPVADAIAALPPEHLERVLVAPIDPDLADTAAFCAAYDVAPEASANCLVVMGKRGDVVTTAAVLVLATTRADVNGVVRHLLDARKASFASTDDATERTGMEYGGITPIGVPSDWRVFVDSRIVDLPEVIVGAGIRGAKIALPGAVLAALPGVEVIDGLARPVA</sequence>
<dbReference type="SUPFAM" id="SSF55826">
    <property type="entry name" value="YbaK/ProRS associated domain"/>
    <property type="match status" value="1"/>
</dbReference>
<feature type="domain" description="YbaK/aminoacyl-tRNA synthetase-associated" evidence="1">
    <location>
        <begin position="60"/>
        <end position="181"/>
    </location>
</feature>
<evidence type="ECO:0000259" key="1">
    <source>
        <dbReference type="Pfam" id="PF04073"/>
    </source>
</evidence>
<evidence type="ECO:0000313" key="3">
    <source>
        <dbReference type="Proteomes" id="UP000467240"/>
    </source>
</evidence>
<keyword evidence="3" id="KW-1185">Reference proteome</keyword>
<dbReference type="GO" id="GO:0002161">
    <property type="term" value="F:aminoacyl-tRNA deacylase activity"/>
    <property type="evidence" value="ECO:0007669"/>
    <property type="project" value="InterPro"/>
</dbReference>
<gene>
    <name evidence="2" type="ORF">F8O01_01430</name>
</gene>
<proteinExistence type="predicted"/>
<organism evidence="2 3">
    <name type="scientific">Pseudoclavibacter chungangensis</name>
    <dbReference type="NCBI Taxonomy" id="587635"/>
    <lineage>
        <taxon>Bacteria</taxon>
        <taxon>Bacillati</taxon>
        <taxon>Actinomycetota</taxon>
        <taxon>Actinomycetes</taxon>
        <taxon>Micrococcales</taxon>
        <taxon>Microbacteriaceae</taxon>
        <taxon>Pseudoclavibacter</taxon>
    </lineage>
</organism>
<accession>A0A7J5C1X3</accession>
<dbReference type="InterPro" id="IPR036754">
    <property type="entry name" value="YbaK/aa-tRNA-synt-asso_dom_sf"/>
</dbReference>
<dbReference type="Gene3D" id="3.90.960.10">
    <property type="entry name" value="YbaK/aminoacyl-tRNA synthetase-associated domain"/>
    <property type="match status" value="1"/>
</dbReference>
<dbReference type="OrthoDB" id="9796920at2"/>
<comment type="caution">
    <text evidence="2">The sequence shown here is derived from an EMBL/GenBank/DDBJ whole genome shotgun (WGS) entry which is preliminary data.</text>
</comment>
<dbReference type="EMBL" id="WBJZ01000002">
    <property type="protein sequence ID" value="KAB1662160.1"/>
    <property type="molecule type" value="Genomic_DNA"/>
</dbReference>
<dbReference type="InterPro" id="IPR007214">
    <property type="entry name" value="YbaK/aa-tRNA-synth-assoc-dom"/>
</dbReference>
<evidence type="ECO:0000313" key="2">
    <source>
        <dbReference type="EMBL" id="KAB1662160.1"/>
    </source>
</evidence>